<evidence type="ECO:0000313" key="3">
    <source>
        <dbReference type="Proteomes" id="UP000009168"/>
    </source>
</evidence>
<dbReference type="Proteomes" id="UP000009168">
    <property type="component" value="Unassembled WGS sequence"/>
</dbReference>
<evidence type="ECO:0000313" key="2">
    <source>
        <dbReference type="EMBL" id="EAR98054.1"/>
    </source>
</evidence>
<dbReference type="GeneID" id="7840066"/>
<dbReference type="Gene3D" id="3.10.450.10">
    <property type="match status" value="1"/>
</dbReference>
<gene>
    <name evidence="2" type="ORF">TTHERM_01163050</name>
</gene>
<dbReference type="AlphaFoldDB" id="Q23NC8"/>
<dbReference type="EMBL" id="GG662650">
    <property type="protein sequence ID" value="EAR98054.1"/>
    <property type="molecule type" value="Genomic_DNA"/>
</dbReference>
<proteinExistence type="predicted"/>
<protein>
    <recommendedName>
        <fullName evidence="4">Cystatin domain-containing protein</fullName>
    </recommendedName>
</protein>
<dbReference type="HOGENOM" id="CLU_171443_0_0_1"/>
<name>Q23NC8_TETTS</name>
<keyword evidence="1" id="KW-0732">Signal</keyword>
<dbReference type="KEGG" id="tet:TTHERM_01163050"/>
<organism evidence="2 3">
    <name type="scientific">Tetrahymena thermophila (strain SB210)</name>
    <dbReference type="NCBI Taxonomy" id="312017"/>
    <lineage>
        <taxon>Eukaryota</taxon>
        <taxon>Sar</taxon>
        <taxon>Alveolata</taxon>
        <taxon>Ciliophora</taxon>
        <taxon>Intramacronucleata</taxon>
        <taxon>Oligohymenophorea</taxon>
        <taxon>Hymenostomatida</taxon>
        <taxon>Tetrahymenina</taxon>
        <taxon>Tetrahymenidae</taxon>
        <taxon>Tetrahymena</taxon>
    </lineage>
</organism>
<evidence type="ECO:0008006" key="4">
    <source>
        <dbReference type="Google" id="ProtNLM"/>
    </source>
</evidence>
<dbReference type="RefSeq" id="XP_001018299.1">
    <property type="nucleotide sequence ID" value="XM_001018299.2"/>
</dbReference>
<dbReference type="InParanoid" id="Q23NC8"/>
<feature type="chain" id="PRO_5004201844" description="Cystatin domain-containing protein" evidence="1">
    <location>
        <begin position="20"/>
        <end position="109"/>
    </location>
</feature>
<dbReference type="SUPFAM" id="SSF54403">
    <property type="entry name" value="Cystatin/monellin"/>
    <property type="match status" value="1"/>
</dbReference>
<accession>Q23NC8</accession>
<sequence length="109" mass="12298">MRKILILCILVICLSFAYAKVTNKQIVGGFNKVDVDLSLLQAYQVGLNYLQQKNVINSNSNPQLTGVYSQVVSGVKYRFVLKVGNQNWSVDVFYQSWTNTLQAVSYQKA</sequence>
<feature type="signal peptide" evidence="1">
    <location>
        <begin position="1"/>
        <end position="19"/>
    </location>
</feature>
<dbReference type="InterPro" id="IPR046350">
    <property type="entry name" value="Cystatin_sf"/>
</dbReference>
<dbReference type="PROSITE" id="PS00287">
    <property type="entry name" value="CYSTATIN"/>
    <property type="match status" value="1"/>
</dbReference>
<evidence type="ECO:0000256" key="1">
    <source>
        <dbReference type="SAM" id="SignalP"/>
    </source>
</evidence>
<dbReference type="InterPro" id="IPR018073">
    <property type="entry name" value="Prot_inh_cystat_CS"/>
</dbReference>
<reference evidence="3" key="1">
    <citation type="journal article" date="2006" name="PLoS Biol.">
        <title>Macronuclear genome sequence of the ciliate Tetrahymena thermophila, a model eukaryote.</title>
        <authorList>
            <person name="Eisen J.A."/>
            <person name="Coyne R.S."/>
            <person name="Wu M."/>
            <person name="Wu D."/>
            <person name="Thiagarajan M."/>
            <person name="Wortman J.R."/>
            <person name="Badger J.H."/>
            <person name="Ren Q."/>
            <person name="Amedeo P."/>
            <person name="Jones K.M."/>
            <person name="Tallon L.J."/>
            <person name="Delcher A.L."/>
            <person name="Salzberg S.L."/>
            <person name="Silva J.C."/>
            <person name="Haas B.J."/>
            <person name="Majoros W.H."/>
            <person name="Farzad M."/>
            <person name="Carlton J.M."/>
            <person name="Smith R.K. Jr."/>
            <person name="Garg J."/>
            <person name="Pearlman R.E."/>
            <person name="Karrer K.M."/>
            <person name="Sun L."/>
            <person name="Manning G."/>
            <person name="Elde N.C."/>
            <person name="Turkewitz A.P."/>
            <person name="Asai D.J."/>
            <person name="Wilkes D.E."/>
            <person name="Wang Y."/>
            <person name="Cai H."/>
            <person name="Collins K."/>
            <person name="Stewart B.A."/>
            <person name="Lee S.R."/>
            <person name="Wilamowska K."/>
            <person name="Weinberg Z."/>
            <person name="Ruzzo W.L."/>
            <person name="Wloga D."/>
            <person name="Gaertig J."/>
            <person name="Frankel J."/>
            <person name="Tsao C.-C."/>
            <person name="Gorovsky M.A."/>
            <person name="Keeling P.J."/>
            <person name="Waller R.F."/>
            <person name="Patron N.J."/>
            <person name="Cherry J.M."/>
            <person name="Stover N.A."/>
            <person name="Krieger C.J."/>
            <person name="del Toro C."/>
            <person name="Ryder H.F."/>
            <person name="Williamson S.C."/>
            <person name="Barbeau R.A."/>
            <person name="Hamilton E.P."/>
            <person name="Orias E."/>
        </authorList>
    </citation>
    <scope>NUCLEOTIDE SEQUENCE [LARGE SCALE GENOMIC DNA]</scope>
    <source>
        <strain evidence="3">SB210</strain>
    </source>
</reference>
<keyword evidence="3" id="KW-1185">Reference proteome</keyword>